<evidence type="ECO:0000313" key="3">
    <source>
        <dbReference type="EMBL" id="MBB4660582.1"/>
    </source>
</evidence>
<sequence>MRAADVIVVGGGIGGCALAYHLCGRGRSAIVLERRGVGDEGSGRNAGGVRQQARHPAELPLAMAAIERWPRLERELGAPTEYVQRGNLLIAQSDASVARLEQRLAWQAPFGLDSELIDGAQLRRLLPLAGPRARAALHCASDGHANPLLTTIAFAAAARRRGARIETGAEVRALEQTAAGWRAVTDRGRYEGEVVVNVAGAGAAALGRLVDRSLPIVGARTQTLVTERAAPLFDQFVQDWDAKLFARQTVSGNVIFGDLTEDYLLAGRQARPADAVRAARAAVDALPPLADLEVIRAWGGTLDISLDRMPLIGPLDGLPGHFVSAGSSGHGFALAPVVGELLADWIVAGRRSPLLAPFDPARFSATGTVDNNAEQAA</sequence>
<accession>A0A840I7T9</accession>
<dbReference type="Pfam" id="PF01266">
    <property type="entry name" value="DAO"/>
    <property type="match status" value="1"/>
</dbReference>
<dbReference type="PANTHER" id="PTHR13847">
    <property type="entry name" value="SARCOSINE DEHYDROGENASE-RELATED"/>
    <property type="match status" value="1"/>
</dbReference>
<name>A0A840I7T9_9ACTN</name>
<dbReference type="PROSITE" id="PS51257">
    <property type="entry name" value="PROKAR_LIPOPROTEIN"/>
    <property type="match status" value="1"/>
</dbReference>
<comment type="caution">
    <text evidence="3">The sequence shown here is derived from an EMBL/GenBank/DDBJ whole genome shotgun (WGS) entry which is preliminary data.</text>
</comment>
<dbReference type="InterPro" id="IPR036188">
    <property type="entry name" value="FAD/NAD-bd_sf"/>
</dbReference>
<dbReference type="Proteomes" id="UP000585272">
    <property type="component" value="Unassembled WGS sequence"/>
</dbReference>
<dbReference type="AlphaFoldDB" id="A0A840I7T9"/>
<dbReference type="InterPro" id="IPR006076">
    <property type="entry name" value="FAD-dep_OxRdtase"/>
</dbReference>
<dbReference type="Gene3D" id="3.30.9.10">
    <property type="entry name" value="D-Amino Acid Oxidase, subunit A, domain 2"/>
    <property type="match status" value="1"/>
</dbReference>
<dbReference type="GO" id="GO:0005737">
    <property type="term" value="C:cytoplasm"/>
    <property type="evidence" value="ECO:0007669"/>
    <property type="project" value="TreeGrafter"/>
</dbReference>
<dbReference type="EC" id="1.5.3.1" evidence="3"/>
<feature type="domain" description="FAD dependent oxidoreductase" evidence="2">
    <location>
        <begin position="5"/>
        <end position="345"/>
    </location>
</feature>
<evidence type="ECO:0000259" key="2">
    <source>
        <dbReference type="Pfam" id="PF01266"/>
    </source>
</evidence>
<gene>
    <name evidence="3" type="ORF">BDZ31_000155</name>
</gene>
<dbReference type="Gene3D" id="3.50.50.60">
    <property type="entry name" value="FAD/NAD(P)-binding domain"/>
    <property type="match status" value="1"/>
</dbReference>
<dbReference type="EMBL" id="JACHNU010000001">
    <property type="protein sequence ID" value="MBB4660582.1"/>
    <property type="molecule type" value="Genomic_DNA"/>
</dbReference>
<dbReference type="SUPFAM" id="SSF51905">
    <property type="entry name" value="FAD/NAD(P)-binding domain"/>
    <property type="match status" value="1"/>
</dbReference>
<evidence type="ECO:0000313" key="4">
    <source>
        <dbReference type="Proteomes" id="UP000585272"/>
    </source>
</evidence>
<dbReference type="PANTHER" id="PTHR13847:SF287">
    <property type="entry name" value="FAD-DEPENDENT OXIDOREDUCTASE DOMAIN-CONTAINING PROTEIN 1"/>
    <property type="match status" value="1"/>
</dbReference>
<reference evidence="3 4" key="1">
    <citation type="submission" date="2020-08" db="EMBL/GenBank/DDBJ databases">
        <title>Genomic Encyclopedia of Archaeal and Bacterial Type Strains, Phase II (KMG-II): from individual species to whole genera.</title>
        <authorList>
            <person name="Goeker M."/>
        </authorList>
    </citation>
    <scope>NUCLEOTIDE SEQUENCE [LARGE SCALE GENOMIC DNA]</scope>
    <source>
        <strain evidence="3 4">DSM 23288</strain>
    </source>
</reference>
<dbReference type="GO" id="GO:0008115">
    <property type="term" value="F:sarcosine oxidase activity"/>
    <property type="evidence" value="ECO:0007669"/>
    <property type="project" value="UniProtKB-EC"/>
</dbReference>
<organism evidence="3 4">
    <name type="scientific">Conexibacter arvalis</name>
    <dbReference type="NCBI Taxonomy" id="912552"/>
    <lineage>
        <taxon>Bacteria</taxon>
        <taxon>Bacillati</taxon>
        <taxon>Actinomycetota</taxon>
        <taxon>Thermoleophilia</taxon>
        <taxon>Solirubrobacterales</taxon>
        <taxon>Conexibacteraceae</taxon>
        <taxon>Conexibacter</taxon>
    </lineage>
</organism>
<keyword evidence="1 3" id="KW-0560">Oxidoreductase</keyword>
<dbReference type="RefSeq" id="WP_183338032.1">
    <property type="nucleotide sequence ID" value="NZ_JACHNU010000001.1"/>
</dbReference>
<proteinExistence type="predicted"/>
<keyword evidence="4" id="KW-1185">Reference proteome</keyword>
<evidence type="ECO:0000256" key="1">
    <source>
        <dbReference type="ARBA" id="ARBA00023002"/>
    </source>
</evidence>
<protein>
    <submittedName>
        <fullName evidence="3">Sarcosine oxidase subunit beta</fullName>
        <ecNumber evidence="3">1.5.3.1</ecNumber>
    </submittedName>
</protein>